<evidence type="ECO:0000313" key="17">
    <source>
        <dbReference type="EMBL" id="PWV61712.1"/>
    </source>
</evidence>
<dbReference type="CDD" id="cd24015">
    <property type="entry name" value="ASKHA_NBD_PanK-III"/>
    <property type="match status" value="1"/>
</dbReference>
<dbReference type="Gene3D" id="3.30.420.40">
    <property type="match status" value="2"/>
</dbReference>
<evidence type="ECO:0000256" key="14">
    <source>
        <dbReference type="ARBA" id="ARBA00038036"/>
    </source>
</evidence>
<dbReference type="Proteomes" id="UP000246569">
    <property type="component" value="Unassembled WGS sequence"/>
</dbReference>
<feature type="active site" description="Proton acceptor" evidence="16">
    <location>
        <position position="105"/>
    </location>
</feature>
<keyword evidence="16" id="KW-0479">Metal-binding</keyword>
<keyword evidence="10 16" id="KW-0418">Kinase</keyword>
<dbReference type="HAMAP" id="MF_01274">
    <property type="entry name" value="Pantothen_kinase_3"/>
    <property type="match status" value="1"/>
</dbReference>
<dbReference type="InterPro" id="IPR043129">
    <property type="entry name" value="ATPase_NBD"/>
</dbReference>
<comment type="subunit">
    <text evidence="5 16">Homodimer.</text>
</comment>
<keyword evidence="7 16" id="KW-0963">Cytoplasm</keyword>
<evidence type="ECO:0000256" key="9">
    <source>
        <dbReference type="ARBA" id="ARBA00022741"/>
    </source>
</evidence>
<dbReference type="Pfam" id="PF03309">
    <property type="entry name" value="Pan_kinase"/>
    <property type="match status" value="1"/>
</dbReference>
<feature type="binding site" evidence="16">
    <location>
        <begin position="103"/>
        <end position="106"/>
    </location>
    <ligand>
        <name>substrate</name>
    </ligand>
</feature>
<evidence type="ECO:0000256" key="7">
    <source>
        <dbReference type="ARBA" id="ARBA00022490"/>
    </source>
</evidence>
<evidence type="ECO:0000256" key="4">
    <source>
        <dbReference type="ARBA" id="ARBA00005225"/>
    </source>
</evidence>
<keyword evidence="13 16" id="KW-0173">Coenzyme A biosynthesis</keyword>
<dbReference type="GO" id="GO:0046872">
    <property type="term" value="F:metal ion binding"/>
    <property type="evidence" value="ECO:0007669"/>
    <property type="project" value="UniProtKB-KW"/>
</dbReference>
<keyword evidence="9 16" id="KW-0547">Nucleotide-binding</keyword>
<comment type="pathway">
    <text evidence="4 16">Cofactor biosynthesis; coenzyme A biosynthesis; CoA from (R)-pantothenate: step 1/5.</text>
</comment>
<comment type="caution">
    <text evidence="17">The sequence shown here is derived from an EMBL/GenBank/DDBJ whole genome shotgun (WGS) entry which is preliminary data.</text>
</comment>
<comment type="function">
    <text evidence="16">Catalyzes the phosphorylation of pantothenate (Pan), the first step in CoA biosynthesis.</text>
</comment>
<gene>
    <name evidence="16" type="primary">coaX</name>
    <name evidence="17" type="ORF">C7443_105140</name>
</gene>
<comment type="subcellular location">
    <subcellularLocation>
        <location evidence="3 16">Cytoplasm</location>
    </subcellularLocation>
</comment>
<keyword evidence="12 16" id="KW-0630">Potassium</keyword>
<evidence type="ECO:0000256" key="11">
    <source>
        <dbReference type="ARBA" id="ARBA00022840"/>
    </source>
</evidence>
<dbReference type="GO" id="GO:0004594">
    <property type="term" value="F:pantothenate kinase activity"/>
    <property type="evidence" value="ECO:0007669"/>
    <property type="project" value="UniProtKB-UniRule"/>
</dbReference>
<dbReference type="PANTHER" id="PTHR34265">
    <property type="entry name" value="TYPE III PANTOTHENATE KINASE"/>
    <property type="match status" value="1"/>
</dbReference>
<dbReference type="EC" id="2.7.1.33" evidence="6 16"/>
<sequence length="253" mass="26854">MKLLIDIGNTRIKWQWRDASVSSSLEALVHRGQPQFVSLLEVAWRSANAVPDQVLVANVASTGVADELARLVRALWGLDVRVAHAEHRRGGVSNAYTEPERMGVDRWLAMLGAYRRYAGQPLCIVDAGTAITVDVLTAQGQHLGGLILPGRRLMCESLFGNTQRIPAEMLAAEQALGRDTAHCVAAGVELAAIGAVEKTLEQAALACGSQPLCCITGGDGEALASGLVKPSVVVPDLVFEGLDLWSAPQSVCP</sequence>
<evidence type="ECO:0000256" key="10">
    <source>
        <dbReference type="ARBA" id="ARBA00022777"/>
    </source>
</evidence>
<evidence type="ECO:0000256" key="15">
    <source>
        <dbReference type="ARBA" id="ARBA00040883"/>
    </source>
</evidence>
<evidence type="ECO:0000313" key="18">
    <source>
        <dbReference type="Proteomes" id="UP000246569"/>
    </source>
</evidence>
<dbReference type="SUPFAM" id="SSF53067">
    <property type="entry name" value="Actin-like ATPase domain"/>
    <property type="match status" value="2"/>
</dbReference>
<evidence type="ECO:0000256" key="5">
    <source>
        <dbReference type="ARBA" id="ARBA00011738"/>
    </source>
</evidence>
<dbReference type="GO" id="GO:0005737">
    <property type="term" value="C:cytoplasm"/>
    <property type="evidence" value="ECO:0007669"/>
    <property type="project" value="UniProtKB-SubCell"/>
</dbReference>
<reference evidence="17 18" key="1">
    <citation type="submission" date="2018-05" db="EMBL/GenBank/DDBJ databases">
        <title>Genomic Encyclopedia of Type Strains, Phase IV (KMG-IV): sequencing the most valuable type-strain genomes for metagenomic binning, comparative biology and taxonomic classification.</title>
        <authorList>
            <person name="Goeker M."/>
        </authorList>
    </citation>
    <scope>NUCLEOTIDE SEQUENCE [LARGE SCALE GENOMIC DNA]</scope>
    <source>
        <strain evidence="17 18">DSM 23606</strain>
    </source>
</reference>
<dbReference type="EMBL" id="QGTJ01000005">
    <property type="protein sequence ID" value="PWV61712.1"/>
    <property type="molecule type" value="Genomic_DNA"/>
</dbReference>
<feature type="binding site" evidence="16">
    <location>
        <position position="129"/>
    </location>
    <ligand>
        <name>ATP</name>
        <dbReference type="ChEBI" id="CHEBI:30616"/>
    </ligand>
</feature>
<dbReference type="InterPro" id="IPR004619">
    <property type="entry name" value="Type_III_PanK"/>
</dbReference>
<feature type="binding site" evidence="16">
    <location>
        <position position="126"/>
    </location>
    <ligand>
        <name>K(+)</name>
        <dbReference type="ChEBI" id="CHEBI:29103"/>
    </ligand>
</feature>
<keyword evidence="8 16" id="KW-0808">Transferase</keyword>
<evidence type="ECO:0000256" key="6">
    <source>
        <dbReference type="ARBA" id="ARBA00012102"/>
    </source>
</evidence>
<name>A0A317MUT2_9GAMM</name>
<dbReference type="OrthoDB" id="9781305at2"/>
<feature type="binding site" evidence="16">
    <location>
        <begin position="6"/>
        <end position="13"/>
    </location>
    <ligand>
        <name>ATP</name>
        <dbReference type="ChEBI" id="CHEBI:30616"/>
    </ligand>
</feature>
<feature type="binding site" evidence="16">
    <location>
        <position position="180"/>
    </location>
    <ligand>
        <name>substrate</name>
    </ligand>
</feature>
<dbReference type="PANTHER" id="PTHR34265:SF1">
    <property type="entry name" value="TYPE III PANTOTHENATE KINASE"/>
    <property type="match status" value="1"/>
</dbReference>
<dbReference type="RefSeq" id="WP_110018496.1">
    <property type="nucleotide sequence ID" value="NZ_QGTJ01000005.1"/>
</dbReference>
<keyword evidence="11 16" id="KW-0067">ATP-binding</keyword>
<evidence type="ECO:0000256" key="2">
    <source>
        <dbReference type="ARBA" id="ARBA00001958"/>
    </source>
</evidence>
<protein>
    <recommendedName>
        <fullName evidence="15 16">Type III pantothenate kinase</fullName>
        <ecNumber evidence="6 16">2.7.1.33</ecNumber>
    </recommendedName>
    <alternativeName>
        <fullName evidence="16">PanK-III</fullName>
    </alternativeName>
    <alternativeName>
        <fullName evidence="16">Pantothenic acid kinase</fullName>
    </alternativeName>
</protein>
<organism evidence="17 18">
    <name type="scientific">Plasticicumulans acidivorans</name>
    <dbReference type="NCBI Taxonomy" id="886464"/>
    <lineage>
        <taxon>Bacteria</taxon>
        <taxon>Pseudomonadati</taxon>
        <taxon>Pseudomonadota</taxon>
        <taxon>Gammaproteobacteria</taxon>
        <taxon>Candidatus Competibacteraceae</taxon>
        <taxon>Plasticicumulans</taxon>
    </lineage>
</organism>
<evidence type="ECO:0000256" key="3">
    <source>
        <dbReference type="ARBA" id="ARBA00004496"/>
    </source>
</evidence>
<comment type="similarity">
    <text evidence="14 16">Belongs to the type III pantothenate kinase family.</text>
</comment>
<dbReference type="NCBIfam" id="TIGR00671">
    <property type="entry name" value="baf"/>
    <property type="match status" value="1"/>
</dbReference>
<accession>A0A317MUT2</accession>
<feature type="binding site" evidence="16">
    <location>
        <position position="96"/>
    </location>
    <ligand>
        <name>substrate</name>
    </ligand>
</feature>
<evidence type="ECO:0000256" key="8">
    <source>
        <dbReference type="ARBA" id="ARBA00022679"/>
    </source>
</evidence>
<dbReference type="AlphaFoldDB" id="A0A317MUT2"/>
<comment type="cofactor">
    <cofactor evidence="2">
        <name>K(+)</name>
        <dbReference type="ChEBI" id="CHEBI:29103"/>
    </cofactor>
</comment>
<proteinExistence type="inferred from homology"/>
<comment type="cofactor">
    <cofactor evidence="16">
        <name>NH4(+)</name>
        <dbReference type="ChEBI" id="CHEBI:28938"/>
    </cofactor>
    <cofactor evidence="16">
        <name>K(+)</name>
        <dbReference type="ChEBI" id="CHEBI:29103"/>
    </cofactor>
    <text evidence="16">A monovalent cation. Ammonium or potassium.</text>
</comment>
<dbReference type="GO" id="GO:0015937">
    <property type="term" value="P:coenzyme A biosynthetic process"/>
    <property type="evidence" value="ECO:0007669"/>
    <property type="project" value="UniProtKB-UniRule"/>
</dbReference>
<evidence type="ECO:0000256" key="12">
    <source>
        <dbReference type="ARBA" id="ARBA00022958"/>
    </source>
</evidence>
<evidence type="ECO:0000256" key="13">
    <source>
        <dbReference type="ARBA" id="ARBA00022993"/>
    </source>
</evidence>
<dbReference type="UniPathway" id="UPA00241">
    <property type="reaction ID" value="UER00352"/>
</dbReference>
<evidence type="ECO:0000256" key="1">
    <source>
        <dbReference type="ARBA" id="ARBA00001206"/>
    </source>
</evidence>
<comment type="catalytic activity">
    <reaction evidence="1 16">
        <text>(R)-pantothenate + ATP = (R)-4'-phosphopantothenate + ADP + H(+)</text>
        <dbReference type="Rhea" id="RHEA:16373"/>
        <dbReference type="ChEBI" id="CHEBI:10986"/>
        <dbReference type="ChEBI" id="CHEBI:15378"/>
        <dbReference type="ChEBI" id="CHEBI:29032"/>
        <dbReference type="ChEBI" id="CHEBI:30616"/>
        <dbReference type="ChEBI" id="CHEBI:456216"/>
        <dbReference type="EC" id="2.7.1.33"/>
    </reaction>
</comment>
<keyword evidence="18" id="KW-1185">Reference proteome</keyword>
<evidence type="ECO:0000256" key="16">
    <source>
        <dbReference type="HAMAP-Rule" id="MF_01274"/>
    </source>
</evidence>
<dbReference type="GO" id="GO:0005524">
    <property type="term" value="F:ATP binding"/>
    <property type="evidence" value="ECO:0007669"/>
    <property type="project" value="UniProtKB-UniRule"/>
</dbReference>